<name>A0A4Z2DHZ2_SCHJA</name>
<evidence type="ECO:0000256" key="1">
    <source>
        <dbReference type="ARBA" id="ARBA00018517"/>
    </source>
</evidence>
<dbReference type="InterPro" id="IPR019012">
    <property type="entry name" value="RNA_cap_Gua-N2-MeTrfase"/>
</dbReference>
<dbReference type="Gene3D" id="3.40.50.150">
    <property type="entry name" value="Vaccinia Virus protein VP39"/>
    <property type="match status" value="1"/>
</dbReference>
<protein>
    <recommendedName>
        <fullName evidence="1">Trimethylguanosine synthase</fullName>
    </recommendedName>
    <alternativeName>
        <fullName evidence="7">Cap-specific guanine-N(2) methyltransferase</fullName>
    </alternativeName>
</protein>
<evidence type="ECO:0000313" key="10">
    <source>
        <dbReference type="Proteomes" id="UP000311919"/>
    </source>
</evidence>
<evidence type="ECO:0000256" key="5">
    <source>
        <dbReference type="ARBA" id="ARBA00048763"/>
    </source>
</evidence>
<sequence length="435" mass="49283">MFSLRSNNIIDSLSDVSSSDDESEATCHQISSPDDEIPVPSQRFTPVSLTEVLRKRNKVAKVLFNSSKVLPKYWKRRYDLFERFDEGVQLDEESWYSVTPEAIARHQAKTCSCDLLIDAFAGVGGNTIQFAQTCRLVLAIENCFPRLLMLQNNAKIYSVLSKIMLVCGDVEKVLSSLRNVQLSTSSTNDYDTNVQTLQYQCTNNNNSVATLYSPKEHENNEPSLNFPSETSVDVDVNVLQSNLNLSDHQDSSLHSRNNDNNNSIIESSLKVDPQSNVNDTLEIINSEINSLVDIVFMSPPWGGPDYIGRIFPPGSTSWNQRKRKHWLYDIDEIEPIKNLEDITCLHKALNISRHICSKILIYLPRNSSIGQLIQMSWPIVQSVNCEYIGNCYSCKQYLNVHIETYCLRGRQLALGLYLGNFPNLEEEIIVPNKVT</sequence>
<dbReference type="AlphaFoldDB" id="A0A4Z2DHZ2"/>
<reference evidence="9 10" key="1">
    <citation type="submission" date="2019-03" db="EMBL/GenBank/DDBJ databases">
        <title>An improved genome assembly of the fluke Schistosoma japonicum.</title>
        <authorList>
            <person name="Hu W."/>
            <person name="Luo F."/>
            <person name="Yin M."/>
            <person name="Mo X."/>
            <person name="Sun C."/>
            <person name="Wu Q."/>
            <person name="Zhu B."/>
            <person name="Xiang M."/>
            <person name="Wang J."/>
            <person name="Wang Y."/>
            <person name="Zhang T."/>
            <person name="Xu B."/>
            <person name="Zheng H."/>
            <person name="Feng Z."/>
        </authorList>
    </citation>
    <scope>NUCLEOTIDE SEQUENCE [LARGE SCALE GENOMIC DNA]</scope>
    <source>
        <strain evidence="9">HuSjv2</strain>
        <tissue evidence="9">Worms</tissue>
    </source>
</reference>
<evidence type="ECO:0000256" key="8">
    <source>
        <dbReference type="SAM" id="MobiDB-lite"/>
    </source>
</evidence>
<dbReference type="PANTHER" id="PTHR14741:SF32">
    <property type="entry name" value="TRIMETHYLGUANOSINE SYNTHASE"/>
    <property type="match status" value="1"/>
</dbReference>
<gene>
    <name evidence="9" type="ORF">EWB00_000787</name>
</gene>
<accession>A0A4Z2DHZ2</accession>
<keyword evidence="10" id="KW-1185">Reference proteome</keyword>
<dbReference type="EMBL" id="SKCS01000132">
    <property type="protein sequence ID" value="TNN16075.1"/>
    <property type="molecule type" value="Genomic_DNA"/>
</dbReference>
<evidence type="ECO:0000313" key="9">
    <source>
        <dbReference type="EMBL" id="TNN16075.1"/>
    </source>
</evidence>
<organism evidence="9 10">
    <name type="scientific">Schistosoma japonicum</name>
    <name type="common">Blood fluke</name>
    <dbReference type="NCBI Taxonomy" id="6182"/>
    <lineage>
        <taxon>Eukaryota</taxon>
        <taxon>Metazoa</taxon>
        <taxon>Spiralia</taxon>
        <taxon>Lophotrochozoa</taxon>
        <taxon>Platyhelminthes</taxon>
        <taxon>Trematoda</taxon>
        <taxon>Digenea</taxon>
        <taxon>Strigeidida</taxon>
        <taxon>Schistosomatoidea</taxon>
        <taxon>Schistosomatidae</taxon>
        <taxon>Schistosoma</taxon>
    </lineage>
</organism>
<dbReference type="Pfam" id="PF09445">
    <property type="entry name" value="Methyltransf_15"/>
    <property type="match status" value="2"/>
</dbReference>
<dbReference type="GO" id="GO:0005634">
    <property type="term" value="C:nucleus"/>
    <property type="evidence" value="ECO:0007669"/>
    <property type="project" value="TreeGrafter"/>
</dbReference>
<comment type="catalytic activity">
    <reaction evidence="6">
        <text>a 5'-end (N(7)-methyl 5'-triphosphoguanosine)-ribonucleoside in snRNA + S-adenosyl-L-methionine = a 5'-end (N(2),N(7)-dimethyl 5'-triphosphoguanosine)-ribonucleoside in snRNA + S-adenosyl-L-homocysteine + H(+)</text>
        <dbReference type="Rhea" id="RHEA:78471"/>
        <dbReference type="Rhea" id="RHEA-COMP:19085"/>
        <dbReference type="Rhea" id="RHEA-COMP:19087"/>
        <dbReference type="ChEBI" id="CHEBI:15378"/>
        <dbReference type="ChEBI" id="CHEBI:57856"/>
        <dbReference type="ChEBI" id="CHEBI:59789"/>
        <dbReference type="ChEBI" id="CHEBI:156461"/>
        <dbReference type="ChEBI" id="CHEBI:172880"/>
    </reaction>
    <physiologicalReaction direction="left-to-right" evidence="6">
        <dbReference type="Rhea" id="RHEA:78472"/>
    </physiologicalReaction>
</comment>
<evidence type="ECO:0000256" key="4">
    <source>
        <dbReference type="ARBA" id="ARBA00048740"/>
    </source>
</evidence>
<comment type="similarity">
    <text evidence="2">Belongs to the methyltransferase superfamily. Trimethylguanosine synthase family.</text>
</comment>
<evidence type="ECO:0000256" key="2">
    <source>
        <dbReference type="ARBA" id="ARBA00025783"/>
    </source>
</evidence>
<comment type="catalytic activity">
    <reaction evidence="5">
        <text>a 5'-end (N(2),N(7)-dimethyl 5'-triphosphoguanosine)-ribonucleoside in snRNA + S-adenosyl-L-methionine = a 5'-end (N(2),N(2),N(7)-trimethyl 5'-triphosphoguanosine)-ribonucleoside in snRNA + S-adenosyl-L-homocysteine + H(+)</text>
        <dbReference type="Rhea" id="RHEA:78479"/>
        <dbReference type="Rhea" id="RHEA-COMP:19087"/>
        <dbReference type="Rhea" id="RHEA-COMP:19089"/>
        <dbReference type="ChEBI" id="CHEBI:15378"/>
        <dbReference type="ChEBI" id="CHEBI:57856"/>
        <dbReference type="ChEBI" id="CHEBI:59789"/>
        <dbReference type="ChEBI" id="CHEBI:167623"/>
        <dbReference type="ChEBI" id="CHEBI:172880"/>
    </reaction>
    <physiologicalReaction direction="left-to-right" evidence="5">
        <dbReference type="Rhea" id="RHEA:78480"/>
    </physiologicalReaction>
</comment>
<dbReference type="Proteomes" id="UP000311919">
    <property type="component" value="Unassembled WGS sequence"/>
</dbReference>
<comment type="catalytic activity">
    <reaction evidence="3">
        <text>a 5'-end (N(2),N(7)-dimethyl 5'-triphosphoguanosine)-ribonucleoside in snoRNA + S-adenosyl-L-methionine = a 5'-end (N(2),N(2),N(7)-trimethyl 5'-triphosphoguanosine)-ribonucleoside in snoRNA + S-adenosyl-L-homocysteine + H(+)</text>
        <dbReference type="Rhea" id="RHEA:78507"/>
        <dbReference type="Rhea" id="RHEA-COMP:19088"/>
        <dbReference type="Rhea" id="RHEA-COMP:19090"/>
        <dbReference type="ChEBI" id="CHEBI:15378"/>
        <dbReference type="ChEBI" id="CHEBI:57856"/>
        <dbReference type="ChEBI" id="CHEBI:59789"/>
        <dbReference type="ChEBI" id="CHEBI:167623"/>
        <dbReference type="ChEBI" id="CHEBI:172880"/>
    </reaction>
    <physiologicalReaction direction="left-to-right" evidence="3">
        <dbReference type="Rhea" id="RHEA:78508"/>
    </physiologicalReaction>
</comment>
<evidence type="ECO:0000256" key="6">
    <source>
        <dbReference type="ARBA" id="ARBA00049075"/>
    </source>
</evidence>
<proteinExistence type="inferred from homology"/>
<evidence type="ECO:0000256" key="3">
    <source>
        <dbReference type="ARBA" id="ARBA00047418"/>
    </source>
</evidence>
<dbReference type="SUPFAM" id="SSF53335">
    <property type="entry name" value="S-adenosyl-L-methionine-dependent methyltransferases"/>
    <property type="match status" value="1"/>
</dbReference>
<evidence type="ECO:0000256" key="7">
    <source>
        <dbReference type="ARBA" id="ARBA00049790"/>
    </source>
</evidence>
<dbReference type="PANTHER" id="PTHR14741">
    <property type="entry name" value="S-ADENOSYLMETHIONINE-DEPENDENT METHYLTRANSFERASE RELATED"/>
    <property type="match status" value="1"/>
</dbReference>
<dbReference type="STRING" id="6182.A0A4Z2DHZ2"/>
<dbReference type="InterPro" id="IPR029063">
    <property type="entry name" value="SAM-dependent_MTases_sf"/>
</dbReference>
<feature type="region of interest" description="Disordered" evidence="8">
    <location>
        <begin position="13"/>
        <end position="39"/>
    </location>
</feature>
<comment type="catalytic activity">
    <reaction evidence="4">
        <text>a 5'-end (N(7)-methyl 5'-triphosphoguanosine)-ribonucleoside in snoRNA + S-adenosyl-L-methionine = a 5'-end (N(2),N(7)-dimethyl 5'-triphosphoguanosine)-ribonucleoside in snoRNA + S-adenosyl-L-homocysteine + H(+)</text>
        <dbReference type="Rhea" id="RHEA:78475"/>
        <dbReference type="Rhea" id="RHEA-COMP:19086"/>
        <dbReference type="Rhea" id="RHEA-COMP:19088"/>
        <dbReference type="ChEBI" id="CHEBI:15378"/>
        <dbReference type="ChEBI" id="CHEBI:57856"/>
        <dbReference type="ChEBI" id="CHEBI:59789"/>
        <dbReference type="ChEBI" id="CHEBI:156461"/>
        <dbReference type="ChEBI" id="CHEBI:172880"/>
    </reaction>
    <physiologicalReaction direction="left-to-right" evidence="4">
        <dbReference type="Rhea" id="RHEA:78476"/>
    </physiologicalReaction>
</comment>
<comment type="caution">
    <text evidence="9">The sequence shown here is derived from an EMBL/GenBank/DDBJ whole genome shotgun (WGS) entry which is preliminary data.</text>
</comment>
<dbReference type="GO" id="GO:0071164">
    <property type="term" value="F:RNA cap trimethylguanosine synthase activity"/>
    <property type="evidence" value="ECO:0007669"/>
    <property type="project" value="TreeGrafter"/>
</dbReference>
<dbReference type="OrthoDB" id="194443at2759"/>